<feature type="transmembrane region" description="Helical" evidence="2">
    <location>
        <begin position="68"/>
        <end position="87"/>
    </location>
</feature>
<evidence type="ECO:0000313" key="5">
    <source>
        <dbReference type="Proteomes" id="UP000185596"/>
    </source>
</evidence>
<keyword evidence="3" id="KW-0732">Signal</keyword>
<organism evidence="4 5">
    <name type="scientific">Actinophytocola xanthii</name>
    <dbReference type="NCBI Taxonomy" id="1912961"/>
    <lineage>
        <taxon>Bacteria</taxon>
        <taxon>Bacillati</taxon>
        <taxon>Actinomycetota</taxon>
        <taxon>Actinomycetes</taxon>
        <taxon>Pseudonocardiales</taxon>
        <taxon>Pseudonocardiaceae</taxon>
    </lineage>
</organism>
<dbReference type="Proteomes" id="UP000185596">
    <property type="component" value="Unassembled WGS sequence"/>
</dbReference>
<accession>A0A1Q8CAI1</accession>
<evidence type="ECO:0000256" key="2">
    <source>
        <dbReference type="SAM" id="Phobius"/>
    </source>
</evidence>
<keyword evidence="2" id="KW-0812">Transmembrane</keyword>
<evidence type="ECO:0000256" key="3">
    <source>
        <dbReference type="SAM" id="SignalP"/>
    </source>
</evidence>
<dbReference type="AlphaFoldDB" id="A0A1Q8CAI1"/>
<keyword evidence="5" id="KW-1185">Reference proteome</keyword>
<feature type="signal peptide" evidence="3">
    <location>
        <begin position="1"/>
        <end position="26"/>
    </location>
</feature>
<dbReference type="STRING" id="1912961.BU204_30245"/>
<evidence type="ECO:0000313" key="4">
    <source>
        <dbReference type="EMBL" id="OLF11381.1"/>
    </source>
</evidence>
<dbReference type="EMBL" id="MSIE01000067">
    <property type="protein sequence ID" value="OLF11381.1"/>
    <property type="molecule type" value="Genomic_DNA"/>
</dbReference>
<keyword evidence="2" id="KW-0472">Membrane</keyword>
<evidence type="ECO:0008006" key="6">
    <source>
        <dbReference type="Google" id="ProtNLM"/>
    </source>
</evidence>
<name>A0A1Q8CAI1_9PSEU</name>
<dbReference type="OrthoDB" id="3638602at2"/>
<sequence>MRSASRIVVIALAVLFLALPALPAAAAPALLDQPPPTAPSQPGSTAPTGVRLEPADTEEDRAESRRKIVMGVASVVLLGLVIWGRSVKRKKAKAG</sequence>
<gene>
    <name evidence="4" type="ORF">BU204_30245</name>
</gene>
<proteinExistence type="predicted"/>
<protein>
    <recommendedName>
        <fullName evidence="6">Gram-positive cocci surface proteins LPxTG domain-containing protein</fullName>
    </recommendedName>
</protein>
<dbReference type="RefSeq" id="WP_075129197.1">
    <property type="nucleotide sequence ID" value="NZ_MSIE01000067.1"/>
</dbReference>
<evidence type="ECO:0000256" key="1">
    <source>
        <dbReference type="SAM" id="MobiDB-lite"/>
    </source>
</evidence>
<feature type="chain" id="PRO_5012593035" description="Gram-positive cocci surface proteins LPxTG domain-containing protein" evidence="3">
    <location>
        <begin position="27"/>
        <end position="95"/>
    </location>
</feature>
<reference evidence="4 5" key="1">
    <citation type="submission" date="2016-12" db="EMBL/GenBank/DDBJ databases">
        <title>The draft genome sequence of Actinophytocola sp. 11-183.</title>
        <authorList>
            <person name="Wang W."/>
            <person name="Yuan L."/>
        </authorList>
    </citation>
    <scope>NUCLEOTIDE SEQUENCE [LARGE SCALE GENOMIC DNA]</scope>
    <source>
        <strain evidence="4 5">11-183</strain>
    </source>
</reference>
<keyword evidence="2" id="KW-1133">Transmembrane helix</keyword>
<comment type="caution">
    <text evidence="4">The sequence shown here is derived from an EMBL/GenBank/DDBJ whole genome shotgun (WGS) entry which is preliminary data.</text>
</comment>
<feature type="region of interest" description="Disordered" evidence="1">
    <location>
        <begin position="29"/>
        <end position="64"/>
    </location>
</feature>